<dbReference type="Gene3D" id="3.40.50.1220">
    <property type="entry name" value="TPP-binding domain"/>
    <property type="match status" value="1"/>
</dbReference>
<dbReference type="CDD" id="cd01715">
    <property type="entry name" value="ETF_alpha"/>
    <property type="match status" value="1"/>
</dbReference>
<evidence type="ECO:0000256" key="1">
    <source>
        <dbReference type="ARBA" id="ARBA00005817"/>
    </source>
</evidence>
<feature type="binding site" evidence="3">
    <location>
        <position position="293"/>
    </location>
    <ligand>
        <name>FAD</name>
        <dbReference type="ChEBI" id="CHEBI:57692"/>
    </ligand>
</feature>
<dbReference type="PANTHER" id="PTHR43153:SF1">
    <property type="entry name" value="ELECTRON TRANSFER FLAVOPROTEIN SUBUNIT ALPHA, MITOCHONDRIAL"/>
    <property type="match status" value="1"/>
</dbReference>
<organism evidence="5">
    <name type="scientific">Caldimicrobium thiodismutans</name>
    <dbReference type="NCBI Taxonomy" id="1653476"/>
    <lineage>
        <taxon>Bacteria</taxon>
        <taxon>Pseudomonadati</taxon>
        <taxon>Thermodesulfobacteriota</taxon>
        <taxon>Thermodesulfobacteria</taxon>
        <taxon>Thermodesulfobacteriales</taxon>
        <taxon>Thermodesulfobacteriaceae</taxon>
        <taxon>Caldimicrobium</taxon>
    </lineage>
</organism>
<keyword evidence="3" id="KW-0274">FAD</keyword>
<dbReference type="Pfam" id="PF00766">
    <property type="entry name" value="ETF_alpha"/>
    <property type="match status" value="1"/>
</dbReference>
<evidence type="ECO:0000256" key="2">
    <source>
        <dbReference type="ARBA" id="ARBA00022982"/>
    </source>
</evidence>
<dbReference type="SUPFAM" id="SSF52467">
    <property type="entry name" value="DHS-like NAD/FAD-binding domain"/>
    <property type="match status" value="1"/>
</dbReference>
<feature type="binding site" evidence="3">
    <location>
        <begin position="255"/>
        <end position="259"/>
    </location>
    <ligand>
        <name>FAD</name>
        <dbReference type="ChEBI" id="CHEBI:57692"/>
    </ligand>
</feature>
<reference evidence="5" key="1">
    <citation type="journal article" date="2020" name="mSystems">
        <title>Genome- and Community-Level Interaction Insights into Carbon Utilization and Element Cycling Functions of Hydrothermarchaeota in Hydrothermal Sediment.</title>
        <authorList>
            <person name="Zhou Z."/>
            <person name="Liu Y."/>
            <person name="Xu W."/>
            <person name="Pan J."/>
            <person name="Luo Z.H."/>
            <person name="Li M."/>
        </authorList>
    </citation>
    <scope>NUCLEOTIDE SEQUENCE [LARGE SCALE GENOMIC DNA]</scope>
    <source>
        <strain evidence="5">SpSt-605</strain>
    </source>
</reference>
<proteinExistence type="inferred from homology"/>
<dbReference type="EMBL" id="DSZU01000009">
    <property type="protein sequence ID" value="HGV54533.1"/>
    <property type="molecule type" value="Genomic_DNA"/>
</dbReference>
<dbReference type="InterPro" id="IPR014729">
    <property type="entry name" value="Rossmann-like_a/b/a_fold"/>
</dbReference>
<dbReference type="Gene3D" id="3.40.50.620">
    <property type="entry name" value="HUPs"/>
    <property type="match status" value="1"/>
</dbReference>
<dbReference type="PIRSF" id="PIRSF000089">
    <property type="entry name" value="Electra_flavoP_a"/>
    <property type="match status" value="1"/>
</dbReference>
<evidence type="ECO:0000256" key="3">
    <source>
        <dbReference type="PIRSR" id="PIRSR000089-1"/>
    </source>
</evidence>
<feature type="domain" description="Electron transfer flavoprotein alpha/beta-subunit N-terminal" evidence="4">
    <location>
        <begin position="4"/>
        <end position="193"/>
    </location>
</feature>
<feature type="binding site" evidence="3">
    <location>
        <begin position="272"/>
        <end position="279"/>
    </location>
    <ligand>
        <name>FAD</name>
        <dbReference type="ChEBI" id="CHEBI:57692"/>
    </ligand>
</feature>
<dbReference type="AlphaFoldDB" id="A0A832LV17"/>
<keyword evidence="3" id="KW-0285">Flavoprotein</keyword>
<comment type="caution">
    <text evidence="5">The sequence shown here is derived from an EMBL/GenBank/DDBJ whole genome shotgun (WGS) entry which is preliminary data.</text>
</comment>
<dbReference type="GO" id="GO:0050660">
    <property type="term" value="F:flavin adenine dinucleotide binding"/>
    <property type="evidence" value="ECO:0007669"/>
    <property type="project" value="InterPro"/>
</dbReference>
<keyword evidence="2" id="KW-0249">Electron transport</keyword>
<dbReference type="PANTHER" id="PTHR43153">
    <property type="entry name" value="ELECTRON TRANSFER FLAVOPROTEIN ALPHA"/>
    <property type="match status" value="1"/>
</dbReference>
<comment type="cofactor">
    <cofactor evidence="3">
        <name>FAD</name>
        <dbReference type="ChEBI" id="CHEBI:57692"/>
    </cofactor>
    <text evidence="3">Binds 1 FAD per dimer.</text>
</comment>
<comment type="similarity">
    <text evidence="1">Belongs to the ETF alpha-subunit/FixB family.</text>
</comment>
<keyword evidence="2" id="KW-0813">Transport</keyword>
<dbReference type="InterPro" id="IPR029035">
    <property type="entry name" value="DHS-like_NAD/FAD-binding_dom"/>
</dbReference>
<dbReference type="SUPFAM" id="SSF52402">
    <property type="entry name" value="Adenine nucleotide alpha hydrolases-like"/>
    <property type="match status" value="1"/>
</dbReference>
<evidence type="ECO:0000259" key="4">
    <source>
        <dbReference type="SMART" id="SM00893"/>
    </source>
</evidence>
<dbReference type="InterPro" id="IPR001308">
    <property type="entry name" value="ETF_a/FixB"/>
</dbReference>
<dbReference type="InterPro" id="IPR014731">
    <property type="entry name" value="ETF_asu_C"/>
</dbReference>
<gene>
    <name evidence="5" type="ORF">ENT73_00400</name>
</gene>
<evidence type="ECO:0000313" key="5">
    <source>
        <dbReference type="EMBL" id="HGV54533.1"/>
    </source>
</evidence>
<accession>A0A832LV17</accession>
<name>A0A832LV17_9BACT</name>
<feature type="binding site" evidence="3">
    <location>
        <begin position="241"/>
        <end position="242"/>
    </location>
    <ligand>
        <name>FAD</name>
        <dbReference type="ChEBI" id="CHEBI:57692"/>
    </ligand>
</feature>
<dbReference type="SMART" id="SM00893">
    <property type="entry name" value="ETF"/>
    <property type="match status" value="1"/>
</dbReference>
<sequence length="330" mass="36160">MKEVWVYIEQEEGRIHPVSFELLGVAKRLAQELSGRVAGVLLGHLVDDLRGEVFAYGAERLYLVDHEVLAYYRHIPYAKALAELARKYRPEILLLGATPLGRDLAGGVATLLETGLTADVTELAIDKETGHLLMTRPAYGGNIMATIICPNHRPQMATVRPRIFPIPERAEARSGEVIKEEISLTEEEAKVKRVGFIPKEKTVNLEYAEVVVSGGKGLGGKEGFAKLRELANLLKGEVGASRLAVEAGWISYEHQVGQTGKTVRPKVYFAFGISGAIQHRAGMQNADFVIAVNLDPEAPIFQIADLGLIGDWKTVCEALIEAIKQERKAS</sequence>
<dbReference type="InterPro" id="IPR014730">
    <property type="entry name" value="ETF_a/b_N"/>
</dbReference>
<dbReference type="InterPro" id="IPR033947">
    <property type="entry name" value="ETF_alpha_N"/>
</dbReference>
<dbReference type="GO" id="GO:0033539">
    <property type="term" value="P:fatty acid beta-oxidation using acyl-CoA dehydrogenase"/>
    <property type="evidence" value="ECO:0007669"/>
    <property type="project" value="TreeGrafter"/>
</dbReference>
<protein>
    <submittedName>
        <fullName evidence="5">Electron transfer flavoprotein subunit alpha/FixB family protein</fullName>
    </submittedName>
</protein>
<dbReference type="GO" id="GO:0009055">
    <property type="term" value="F:electron transfer activity"/>
    <property type="evidence" value="ECO:0007669"/>
    <property type="project" value="InterPro"/>
</dbReference>
<dbReference type="Pfam" id="PF01012">
    <property type="entry name" value="ETF"/>
    <property type="match status" value="1"/>
</dbReference>